<feature type="transmembrane region" description="Helical" evidence="1">
    <location>
        <begin position="21"/>
        <end position="40"/>
    </location>
</feature>
<accession>A0A251VIH3</accession>
<dbReference type="AlphaFoldDB" id="A0A251VIH3"/>
<gene>
    <name evidence="2" type="ORF">HannXRQ_Chr02g0046561</name>
</gene>
<keyword evidence="1" id="KW-0472">Membrane</keyword>
<dbReference type="InParanoid" id="A0A251VIH3"/>
<dbReference type="EMBL" id="CM007891">
    <property type="protein sequence ID" value="OTG34501.1"/>
    <property type="molecule type" value="Genomic_DNA"/>
</dbReference>
<keyword evidence="1" id="KW-1133">Transmembrane helix</keyword>
<organism evidence="2 3">
    <name type="scientific">Helianthus annuus</name>
    <name type="common">Common sunflower</name>
    <dbReference type="NCBI Taxonomy" id="4232"/>
    <lineage>
        <taxon>Eukaryota</taxon>
        <taxon>Viridiplantae</taxon>
        <taxon>Streptophyta</taxon>
        <taxon>Embryophyta</taxon>
        <taxon>Tracheophyta</taxon>
        <taxon>Spermatophyta</taxon>
        <taxon>Magnoliopsida</taxon>
        <taxon>eudicotyledons</taxon>
        <taxon>Gunneridae</taxon>
        <taxon>Pentapetalae</taxon>
        <taxon>asterids</taxon>
        <taxon>campanulids</taxon>
        <taxon>Asterales</taxon>
        <taxon>Asteraceae</taxon>
        <taxon>Asteroideae</taxon>
        <taxon>Heliantheae alliance</taxon>
        <taxon>Heliantheae</taxon>
        <taxon>Helianthus</taxon>
    </lineage>
</organism>
<name>A0A251VIH3_HELAN</name>
<dbReference type="Proteomes" id="UP000215914">
    <property type="component" value="Chromosome 2"/>
</dbReference>
<keyword evidence="1" id="KW-0812">Transmembrane</keyword>
<sequence>MNKKLAESGMGQIGRSNRSLYIVYTISLKWILVPLCLTLIDSFPQQSPAFFFSCSLRKTLTKASSGYLKER</sequence>
<evidence type="ECO:0000313" key="3">
    <source>
        <dbReference type="Proteomes" id="UP000215914"/>
    </source>
</evidence>
<reference evidence="3" key="1">
    <citation type="journal article" date="2017" name="Nature">
        <title>The sunflower genome provides insights into oil metabolism, flowering and Asterid evolution.</title>
        <authorList>
            <person name="Badouin H."/>
            <person name="Gouzy J."/>
            <person name="Grassa C.J."/>
            <person name="Murat F."/>
            <person name="Staton S.E."/>
            <person name="Cottret L."/>
            <person name="Lelandais-Briere C."/>
            <person name="Owens G.L."/>
            <person name="Carrere S."/>
            <person name="Mayjonade B."/>
            <person name="Legrand L."/>
            <person name="Gill N."/>
            <person name="Kane N.C."/>
            <person name="Bowers J.E."/>
            <person name="Hubner S."/>
            <person name="Bellec A."/>
            <person name="Berard A."/>
            <person name="Berges H."/>
            <person name="Blanchet N."/>
            <person name="Boniface M.C."/>
            <person name="Brunel D."/>
            <person name="Catrice O."/>
            <person name="Chaidir N."/>
            <person name="Claudel C."/>
            <person name="Donnadieu C."/>
            <person name="Faraut T."/>
            <person name="Fievet G."/>
            <person name="Helmstetter N."/>
            <person name="King M."/>
            <person name="Knapp S.J."/>
            <person name="Lai Z."/>
            <person name="Le Paslier M.C."/>
            <person name="Lippi Y."/>
            <person name="Lorenzon L."/>
            <person name="Mandel J.R."/>
            <person name="Marage G."/>
            <person name="Marchand G."/>
            <person name="Marquand E."/>
            <person name="Bret-Mestries E."/>
            <person name="Morien E."/>
            <person name="Nambeesan S."/>
            <person name="Nguyen T."/>
            <person name="Pegot-Espagnet P."/>
            <person name="Pouilly N."/>
            <person name="Raftis F."/>
            <person name="Sallet E."/>
            <person name="Schiex T."/>
            <person name="Thomas J."/>
            <person name="Vandecasteele C."/>
            <person name="Vares D."/>
            <person name="Vear F."/>
            <person name="Vautrin S."/>
            <person name="Crespi M."/>
            <person name="Mangin B."/>
            <person name="Burke J.M."/>
            <person name="Salse J."/>
            <person name="Munos S."/>
            <person name="Vincourt P."/>
            <person name="Rieseberg L.H."/>
            <person name="Langlade N.B."/>
        </authorList>
    </citation>
    <scope>NUCLEOTIDE SEQUENCE [LARGE SCALE GENOMIC DNA]</scope>
    <source>
        <strain evidence="3">cv. SF193</strain>
    </source>
</reference>
<proteinExistence type="predicted"/>
<protein>
    <submittedName>
        <fullName evidence="2">Uncharacterized protein</fullName>
    </submittedName>
</protein>
<evidence type="ECO:0000313" key="2">
    <source>
        <dbReference type="EMBL" id="OTG34501.1"/>
    </source>
</evidence>
<evidence type="ECO:0000256" key="1">
    <source>
        <dbReference type="SAM" id="Phobius"/>
    </source>
</evidence>
<keyword evidence="3" id="KW-1185">Reference proteome</keyword>